<evidence type="ECO:0000259" key="1">
    <source>
        <dbReference type="Pfam" id="PF00501"/>
    </source>
</evidence>
<dbReference type="InterPro" id="IPR050237">
    <property type="entry name" value="ATP-dep_AMP-bd_enzyme"/>
</dbReference>
<feature type="domain" description="AMP-dependent synthetase/ligase" evidence="1">
    <location>
        <begin position="7"/>
        <end position="374"/>
    </location>
</feature>
<keyword evidence="4" id="KW-1185">Reference proteome</keyword>
<dbReference type="PANTHER" id="PTHR43767">
    <property type="entry name" value="LONG-CHAIN-FATTY-ACID--COA LIGASE"/>
    <property type="match status" value="1"/>
</dbReference>
<feature type="domain" description="AMP-binding enzyme C-terminal" evidence="2">
    <location>
        <begin position="425"/>
        <end position="500"/>
    </location>
</feature>
<geneLocation type="plasmid" evidence="3 4">
    <name>unnamed1</name>
</geneLocation>
<dbReference type="Proteomes" id="UP000509750">
    <property type="component" value="Plasmid unnamed1"/>
</dbReference>
<dbReference type="GO" id="GO:0016878">
    <property type="term" value="F:acid-thiol ligase activity"/>
    <property type="evidence" value="ECO:0007669"/>
    <property type="project" value="UniProtKB-ARBA"/>
</dbReference>
<proteinExistence type="predicted"/>
<evidence type="ECO:0000313" key="3">
    <source>
        <dbReference type="EMBL" id="QLG29631.1"/>
    </source>
</evidence>
<dbReference type="Pfam" id="PF13193">
    <property type="entry name" value="AMP-binding_C"/>
    <property type="match status" value="1"/>
</dbReference>
<dbReference type="AlphaFoldDB" id="A0A7D5GKA9"/>
<sequence>MEYLEAFERTVRCYGEDTAIVTDDGRSFTYREFDRRSTRLSNALRERIGAGRCAVLALNGPAAVESMIAGHKRGSATVQLSFRGKSGELVRMAENADAEGLIFDDANAETALEMLERGEFETAIHAGEADVDAEGVESYEAVLADADDDLHDDLPAGGECSVFYTSGTTSQPKAVPFDGEQMWLGAVQVVMEHGVDETDTAIVTTPWYHMVTSDAWLYPHFLAGATVVLHASFDPVEALELIEEHGASGLLAVPTQLDALNGAQEVEGYDTGSLEYIRTGGAIVSPELVERTTSLLCEGFYNTYGMTEAGPDLTFAHPSAQEDHPGTIGKEAFSWEIRVVEPAPVTDHPDPEATVDPGEQGEIIARGPGKSDGYIDNPSAQEKSFFDEWLRTRDVATVDEDGYLYIVDRVDNMFTCGGENIYPAEVEHALERHEAVSEALVFGIEDDHWGQRVTAVVVTDGSVTDDDLDEFCCESDHLANFKRPRAYAIRTEPLPRTDTGTIMREQVVAEHFG</sequence>
<dbReference type="InterPro" id="IPR025110">
    <property type="entry name" value="AMP-bd_C"/>
</dbReference>
<organism evidence="3 4">
    <name type="scientific">Halorarum halophilum</name>
    <dbReference type="NCBI Taxonomy" id="2743090"/>
    <lineage>
        <taxon>Archaea</taxon>
        <taxon>Methanobacteriati</taxon>
        <taxon>Methanobacteriota</taxon>
        <taxon>Stenosarchaea group</taxon>
        <taxon>Halobacteria</taxon>
        <taxon>Halobacteriales</taxon>
        <taxon>Haloferacaceae</taxon>
        <taxon>Halorarum</taxon>
    </lineage>
</organism>
<name>A0A7D5GKA9_9EURY</name>
<dbReference type="KEGG" id="halg:HUG10_18655"/>
<protein>
    <submittedName>
        <fullName evidence="3">AMP-binding protein</fullName>
    </submittedName>
</protein>
<dbReference type="GeneID" id="56030898"/>
<dbReference type="RefSeq" id="WP_179171205.1">
    <property type="nucleotide sequence ID" value="NZ_CP058530.1"/>
</dbReference>
<dbReference type="EMBL" id="CP058530">
    <property type="protein sequence ID" value="QLG29631.1"/>
    <property type="molecule type" value="Genomic_DNA"/>
</dbReference>
<dbReference type="InterPro" id="IPR000873">
    <property type="entry name" value="AMP-dep_synth/lig_dom"/>
</dbReference>
<dbReference type="Gene3D" id="3.30.300.30">
    <property type="match status" value="1"/>
</dbReference>
<dbReference type="InterPro" id="IPR045851">
    <property type="entry name" value="AMP-bd_C_sf"/>
</dbReference>
<dbReference type="SUPFAM" id="SSF56801">
    <property type="entry name" value="Acetyl-CoA synthetase-like"/>
    <property type="match status" value="1"/>
</dbReference>
<accession>A0A7D5GKA9</accession>
<reference evidence="3 4" key="1">
    <citation type="submission" date="2020-07" db="EMBL/GenBank/DDBJ databases">
        <title>Gai3-2, isolated from salt lake.</title>
        <authorList>
            <person name="Cui H."/>
            <person name="Shi X."/>
        </authorList>
    </citation>
    <scope>NUCLEOTIDE SEQUENCE [LARGE SCALE GENOMIC DNA]</scope>
    <source>
        <strain evidence="3 4">Gai3-2</strain>
        <plasmid evidence="3 4">unnamed1</plasmid>
    </source>
</reference>
<gene>
    <name evidence="3" type="ORF">HUG10_18655</name>
</gene>
<dbReference type="PANTHER" id="PTHR43767:SF1">
    <property type="entry name" value="NONRIBOSOMAL PEPTIDE SYNTHASE PES1 (EUROFUNG)-RELATED"/>
    <property type="match status" value="1"/>
</dbReference>
<evidence type="ECO:0000313" key="4">
    <source>
        <dbReference type="Proteomes" id="UP000509750"/>
    </source>
</evidence>
<dbReference type="InterPro" id="IPR042099">
    <property type="entry name" value="ANL_N_sf"/>
</dbReference>
<dbReference type="OrthoDB" id="193284at2157"/>
<dbReference type="Pfam" id="PF00501">
    <property type="entry name" value="AMP-binding"/>
    <property type="match status" value="1"/>
</dbReference>
<evidence type="ECO:0000259" key="2">
    <source>
        <dbReference type="Pfam" id="PF13193"/>
    </source>
</evidence>
<dbReference type="Gene3D" id="3.40.50.12780">
    <property type="entry name" value="N-terminal domain of ligase-like"/>
    <property type="match status" value="1"/>
</dbReference>
<keyword evidence="3" id="KW-0614">Plasmid</keyword>